<dbReference type="PROSITE" id="PS50878">
    <property type="entry name" value="RT_POL"/>
    <property type="match status" value="1"/>
</dbReference>
<dbReference type="Pfam" id="PF13966">
    <property type="entry name" value="zf-RVT"/>
    <property type="match status" value="1"/>
</dbReference>
<sequence>MEGAIILHETLHEMHKRKKDGVILKLDFEKAYDKVDWKFLQQTLRMKGFEPRWCKWIDQVVRGGSVAVKVNDEIGNFFQTKKGLRQGDPLSPLLFNLVADMLAVLIQRTSEHGKIHGVIPHLVDDGLSILQYADDTILFMEHDLEDAKNLKLVLSAFERLSGLKINFHKSELLCFGKAIEVEREYALLFGCKTGSYTLKYLGLPMHYRKLSNKDWKEVEERFQKRLGSWKGKLLSVGGRLVLINSVLSSLAMYMLSFFEVPKGIIKKLDYYRSRFFWQSDEHKKKYRLARWSVLCKPKECGGLGIQNLEVQNKCLLRGLAKLVWQNLLRKKYLAKKTIMQVQKQRGDSHFWTGLMGVKDTFSSFGSFKLQDGLQIRFWEDCWLGNQSLEKIYPSLYNLVRNKNVVVAKVLERVPLNVSFRRAIIGDNLKAWHEIVANVVDINLRGQKDRFTWDASKNGTFTVNSMYKKLMFGNVIPRQSFIWKLRLPLKIKIFLWYLKEGVILTKDNLAKRRWKGSLRCCFCRSHETIQYLFFDCPMVIFRGTHWARLWSLLLKEEDGNMLKNYCKVLEMRVLEFFSNYGWNFRGRIEAYTVV</sequence>
<reference evidence="3" key="2">
    <citation type="journal article" date="2008" name="Nucleic Acids Res.">
        <title>The rice annotation project database (RAP-DB): 2008 update.</title>
        <authorList>
            <consortium name="The rice annotation project (RAP)"/>
        </authorList>
    </citation>
    <scope>GENOME REANNOTATION</scope>
    <source>
        <strain evidence="3">cv. Nipponbare</strain>
    </source>
</reference>
<evidence type="ECO:0000259" key="1">
    <source>
        <dbReference type="PROSITE" id="PS50878"/>
    </source>
</evidence>
<evidence type="ECO:0000313" key="3">
    <source>
        <dbReference type="Proteomes" id="UP000000763"/>
    </source>
</evidence>
<dbReference type="InterPro" id="IPR000477">
    <property type="entry name" value="RT_dom"/>
</dbReference>
<organism evidence="2 3">
    <name type="scientific">Oryza sativa subsp. japonica</name>
    <name type="common">Rice</name>
    <dbReference type="NCBI Taxonomy" id="39947"/>
    <lineage>
        <taxon>Eukaryota</taxon>
        <taxon>Viridiplantae</taxon>
        <taxon>Streptophyta</taxon>
        <taxon>Embryophyta</taxon>
        <taxon>Tracheophyta</taxon>
        <taxon>Spermatophyta</taxon>
        <taxon>Magnoliopsida</taxon>
        <taxon>Liliopsida</taxon>
        <taxon>Poales</taxon>
        <taxon>Poaceae</taxon>
        <taxon>BOP clade</taxon>
        <taxon>Oryzoideae</taxon>
        <taxon>Oryzeae</taxon>
        <taxon>Oryzinae</taxon>
        <taxon>Oryza</taxon>
        <taxon>Oryza sativa</taxon>
    </lineage>
</organism>
<dbReference type="iPTMnet" id="Q7XMG7"/>
<name>Q7XMG7_ORYSJ</name>
<dbReference type="InterPro" id="IPR043502">
    <property type="entry name" value="DNA/RNA_pol_sf"/>
</dbReference>
<reference evidence="3" key="1">
    <citation type="journal article" date="2005" name="Nature">
        <title>The map-based sequence of the rice genome.</title>
        <authorList>
            <consortium name="International rice genome sequencing project (IRGSP)"/>
            <person name="Matsumoto T."/>
            <person name="Wu J."/>
            <person name="Kanamori H."/>
            <person name="Katayose Y."/>
            <person name="Fujisawa M."/>
            <person name="Namiki N."/>
            <person name="Mizuno H."/>
            <person name="Yamamoto K."/>
            <person name="Antonio B.A."/>
            <person name="Baba T."/>
            <person name="Sakata K."/>
            <person name="Nagamura Y."/>
            <person name="Aoki H."/>
            <person name="Arikawa K."/>
            <person name="Arita K."/>
            <person name="Bito T."/>
            <person name="Chiden Y."/>
            <person name="Fujitsuka N."/>
            <person name="Fukunaka R."/>
            <person name="Hamada M."/>
            <person name="Harada C."/>
            <person name="Hayashi A."/>
            <person name="Hijishita S."/>
            <person name="Honda M."/>
            <person name="Hosokawa S."/>
            <person name="Ichikawa Y."/>
            <person name="Idonuma A."/>
            <person name="Iijima M."/>
            <person name="Ikeda M."/>
            <person name="Ikeno M."/>
            <person name="Ito K."/>
            <person name="Ito S."/>
            <person name="Ito T."/>
            <person name="Ito Y."/>
            <person name="Ito Y."/>
            <person name="Iwabuchi A."/>
            <person name="Kamiya K."/>
            <person name="Karasawa W."/>
            <person name="Kurita K."/>
            <person name="Katagiri S."/>
            <person name="Kikuta A."/>
            <person name="Kobayashi H."/>
            <person name="Kobayashi N."/>
            <person name="Machita K."/>
            <person name="Maehara T."/>
            <person name="Masukawa M."/>
            <person name="Mizubayashi T."/>
            <person name="Mukai Y."/>
            <person name="Nagasaki H."/>
            <person name="Nagata Y."/>
            <person name="Naito S."/>
            <person name="Nakashima M."/>
            <person name="Nakama Y."/>
            <person name="Nakamichi Y."/>
            <person name="Nakamura M."/>
            <person name="Meguro A."/>
            <person name="Negishi M."/>
            <person name="Ohta I."/>
            <person name="Ohta T."/>
            <person name="Okamoto M."/>
            <person name="Ono N."/>
            <person name="Saji S."/>
            <person name="Sakaguchi M."/>
            <person name="Sakai K."/>
            <person name="Shibata M."/>
            <person name="Shimokawa T."/>
            <person name="Song J."/>
            <person name="Takazaki Y."/>
            <person name="Terasawa K."/>
            <person name="Tsugane M."/>
            <person name="Tsuji K."/>
            <person name="Ueda S."/>
            <person name="Waki K."/>
            <person name="Yamagata H."/>
            <person name="Yamamoto M."/>
            <person name="Yamamoto S."/>
            <person name="Yamane H."/>
            <person name="Yoshiki S."/>
            <person name="Yoshihara R."/>
            <person name="Yukawa K."/>
            <person name="Zhong H."/>
            <person name="Yano M."/>
            <person name="Yuan Q."/>
            <person name="Ouyang S."/>
            <person name="Liu J."/>
            <person name="Jones K.M."/>
            <person name="Gansberger K."/>
            <person name="Moffat K."/>
            <person name="Hill J."/>
            <person name="Bera J."/>
            <person name="Fadrosh D."/>
            <person name="Jin S."/>
            <person name="Johri S."/>
            <person name="Kim M."/>
            <person name="Overton L."/>
            <person name="Reardon M."/>
            <person name="Tsitrin T."/>
            <person name="Vuong H."/>
            <person name="Weaver B."/>
            <person name="Ciecko A."/>
            <person name="Tallon L."/>
            <person name="Jackson J."/>
            <person name="Pai G."/>
            <person name="Aken S.V."/>
            <person name="Utterback T."/>
            <person name="Reidmuller S."/>
            <person name="Feldblyum T."/>
            <person name="Hsiao J."/>
            <person name="Zismann V."/>
            <person name="Iobst S."/>
            <person name="de Vazeille A.R."/>
            <person name="Buell C.R."/>
            <person name="Ying K."/>
            <person name="Li Y."/>
            <person name="Lu T."/>
            <person name="Huang Y."/>
            <person name="Zhao Q."/>
            <person name="Feng Q."/>
            <person name="Zhang L."/>
            <person name="Zhu J."/>
            <person name="Weng Q."/>
            <person name="Mu J."/>
            <person name="Lu Y."/>
            <person name="Fan D."/>
            <person name="Liu Y."/>
            <person name="Guan J."/>
            <person name="Zhang Y."/>
            <person name="Yu S."/>
            <person name="Liu X."/>
            <person name="Zhang Y."/>
            <person name="Hong G."/>
            <person name="Han B."/>
            <person name="Choisne N."/>
            <person name="Demange N."/>
            <person name="Orjeda G."/>
            <person name="Samain S."/>
            <person name="Cattolico L."/>
            <person name="Pelletier E."/>
            <person name="Couloux A."/>
            <person name="Segurens B."/>
            <person name="Wincker P."/>
            <person name="D'Hont A."/>
            <person name="Scarpelli C."/>
            <person name="Weissenbach J."/>
            <person name="Salanoubat M."/>
            <person name="Quetier F."/>
            <person name="Yu Y."/>
            <person name="Kim H.R."/>
            <person name="Rambo T."/>
            <person name="Currie J."/>
            <person name="Collura K."/>
            <person name="Luo M."/>
            <person name="Yang T."/>
            <person name="Ammiraju J.S.S."/>
            <person name="Engler F."/>
            <person name="Soderlund C."/>
            <person name="Wing R.A."/>
            <person name="Palmer L.E."/>
            <person name="de la Bastide M."/>
            <person name="Spiegel L."/>
            <person name="Nascimento L."/>
            <person name="Zutavern T."/>
            <person name="O'Shaughnessy A."/>
            <person name="Dike S."/>
            <person name="Dedhia N."/>
            <person name="Preston R."/>
            <person name="Balija V."/>
            <person name="McCombie W.R."/>
            <person name="Chow T."/>
            <person name="Chen H."/>
            <person name="Chung M."/>
            <person name="Chen C."/>
            <person name="Shaw J."/>
            <person name="Wu H."/>
            <person name="Hsiao K."/>
            <person name="Chao Y."/>
            <person name="Chu M."/>
            <person name="Cheng C."/>
            <person name="Hour A."/>
            <person name="Lee P."/>
            <person name="Lin S."/>
            <person name="Lin Y."/>
            <person name="Liou J."/>
            <person name="Liu S."/>
            <person name="Hsing Y."/>
            <person name="Raghuvanshi S."/>
            <person name="Mohanty A."/>
            <person name="Bharti A.K."/>
            <person name="Gaur A."/>
            <person name="Gupta V."/>
            <person name="Kumar D."/>
            <person name="Ravi V."/>
            <person name="Vij S."/>
            <person name="Kapur A."/>
            <person name="Khurana P."/>
            <person name="Khurana P."/>
            <person name="Khurana J.P."/>
            <person name="Tyagi A.K."/>
            <person name="Gaikwad K."/>
            <person name="Singh A."/>
            <person name="Dalal V."/>
            <person name="Srivastava S."/>
            <person name="Dixit A."/>
            <person name="Pal A.K."/>
            <person name="Ghazi I.A."/>
            <person name="Yadav M."/>
            <person name="Pandit A."/>
            <person name="Bhargava A."/>
            <person name="Sureshbabu K."/>
            <person name="Batra K."/>
            <person name="Sharma T.R."/>
            <person name="Mohapatra T."/>
            <person name="Singh N.K."/>
            <person name="Messing J."/>
            <person name="Nelson A.B."/>
            <person name="Fuks G."/>
            <person name="Kavchok S."/>
            <person name="Keizer G."/>
            <person name="Linton E."/>
            <person name="Llaca V."/>
            <person name="Song R."/>
            <person name="Tanyolac B."/>
            <person name="Young S."/>
            <person name="Ho-Il K."/>
            <person name="Hahn J.H."/>
            <person name="Sangsakoo G."/>
            <person name="Vanavichit A."/>
            <person name="de Mattos Luiz.A.T."/>
            <person name="Zimmer P.D."/>
            <person name="Malone G."/>
            <person name="Dellagostin O."/>
            <person name="de Oliveira A.C."/>
            <person name="Bevan M."/>
            <person name="Bancroft I."/>
            <person name="Minx P."/>
            <person name="Cordum H."/>
            <person name="Wilson R."/>
            <person name="Cheng Z."/>
            <person name="Jin W."/>
            <person name="Jiang J."/>
            <person name="Leong S.A."/>
            <person name="Iwama H."/>
            <person name="Gojobori T."/>
            <person name="Itoh T."/>
            <person name="Niimura Y."/>
            <person name="Fujii Y."/>
            <person name="Habara T."/>
            <person name="Sakai H."/>
            <person name="Sato Y."/>
            <person name="Wilson G."/>
            <person name="Kumar K."/>
            <person name="McCouch S."/>
            <person name="Juretic N."/>
            <person name="Hoen D."/>
            <person name="Wright S."/>
            <person name="Bruskiewich R."/>
            <person name="Bureau T."/>
            <person name="Miyao A."/>
            <person name="Hirochika H."/>
            <person name="Nishikawa T."/>
            <person name="Kadowaki K."/>
            <person name="Sugiura M."/>
            <person name="Burr B."/>
            <person name="Sasaki T."/>
        </authorList>
    </citation>
    <scope>NUCLEOTIDE SEQUENCE [LARGE SCALE GENOMIC DNA]</scope>
    <source>
        <strain evidence="3">cv. Nipponbare</strain>
    </source>
</reference>
<dbReference type="Proteomes" id="UP000000763">
    <property type="component" value="Chromosome 4"/>
</dbReference>
<dbReference type="PANTHER" id="PTHR33116:SF87">
    <property type="entry name" value="OS01G0158850 PROTEIN"/>
    <property type="match status" value="1"/>
</dbReference>
<dbReference type="EMBL" id="AL662944">
    <property type="protein sequence ID" value="CAE04633.3"/>
    <property type="molecule type" value="Genomic_DNA"/>
</dbReference>
<protein>
    <submittedName>
        <fullName evidence="2">OSJNBa0028I23.15 protein</fullName>
    </submittedName>
</protein>
<proteinExistence type="predicted"/>
<evidence type="ECO:0000313" key="2">
    <source>
        <dbReference type="EMBL" id="CAE04633.3"/>
    </source>
</evidence>
<dbReference type="SUPFAM" id="SSF56672">
    <property type="entry name" value="DNA/RNA polymerases"/>
    <property type="match status" value="1"/>
</dbReference>
<dbReference type="InterPro" id="IPR026960">
    <property type="entry name" value="RVT-Znf"/>
</dbReference>
<gene>
    <name evidence="2" type="primary">OSJNBa0028I23.15</name>
</gene>
<dbReference type="CDD" id="cd01650">
    <property type="entry name" value="RT_nLTR_like"/>
    <property type="match status" value="1"/>
</dbReference>
<dbReference type="Pfam" id="PF00078">
    <property type="entry name" value="RVT_1"/>
    <property type="match status" value="1"/>
</dbReference>
<dbReference type="AlphaFoldDB" id="Q7XMG7"/>
<dbReference type="PANTHER" id="PTHR33116">
    <property type="entry name" value="REVERSE TRANSCRIPTASE ZINC-BINDING DOMAIN-CONTAINING PROTEIN-RELATED-RELATED"/>
    <property type="match status" value="1"/>
</dbReference>
<accession>Q7XMG7</accession>
<feature type="domain" description="Reverse transcriptase" evidence="1">
    <location>
        <begin position="1"/>
        <end position="205"/>
    </location>
</feature>